<keyword evidence="2" id="KW-0677">Repeat</keyword>
<dbReference type="Proteomes" id="UP000237271">
    <property type="component" value="Unassembled WGS sequence"/>
</dbReference>
<accession>A0A2P4XIT8</accession>
<dbReference type="PANTHER" id="PTHR11219:SF69">
    <property type="entry name" value="TENEURIN-A"/>
    <property type="match status" value="1"/>
</dbReference>
<keyword evidence="1 4" id="KW-0245">EGF-like domain</keyword>
<dbReference type="AlphaFoldDB" id="A0A2P4XIT8"/>
<dbReference type="GO" id="GO:0007157">
    <property type="term" value="P:heterophilic cell-cell adhesion via plasma membrane cell adhesion molecules"/>
    <property type="evidence" value="ECO:0007669"/>
    <property type="project" value="TreeGrafter"/>
</dbReference>
<dbReference type="GO" id="GO:0042803">
    <property type="term" value="F:protein homodimerization activity"/>
    <property type="evidence" value="ECO:0007669"/>
    <property type="project" value="TreeGrafter"/>
</dbReference>
<dbReference type="OrthoDB" id="6130531at2759"/>
<sequence length="377" mass="39362">MERSSFFRPILILTTLQGFSTTASFANPPPRSSTNQLIRERRPTTMKSFAILSAALLIAGVTGDTKSTTFPGQCTTTKDCTTYGSNYACVSVDTSVAGLERLSMCIPGSAVCSGRIAGLCPTFTSWPSKYRVIQPICAFVKVSNCDQQFNVTVASTAGSNGTVDNDDDVTISSSSGTGTVQCYQRNFTVNNEYVVVNGIYQCLDKAKYVAQNGGYIKNITDTVVNQCGWNSTTQTLCSGQGTCSPLVAFAQDYECKCNAGYNSSDYCNAITSNECSSVSQCGTQGECEFDEGTTSGECSCSAGATGDQCMLCDAKASSSVVCSGHGTCGSNGVCTCSSGYNGTFCSDLTGSTSTSTATSVKIGISVITTALLLALFV</sequence>
<evidence type="ECO:0000256" key="4">
    <source>
        <dbReference type="PROSITE-ProRule" id="PRU00076"/>
    </source>
</evidence>
<feature type="domain" description="EGF-like" evidence="5">
    <location>
        <begin position="223"/>
        <end position="268"/>
    </location>
</feature>
<evidence type="ECO:0000256" key="3">
    <source>
        <dbReference type="ARBA" id="ARBA00023157"/>
    </source>
</evidence>
<feature type="disulfide bond" evidence="4">
    <location>
        <begin position="300"/>
        <end position="309"/>
    </location>
</feature>
<keyword evidence="7" id="KW-1185">Reference proteome</keyword>
<dbReference type="PROSITE" id="PS50026">
    <property type="entry name" value="EGF_3"/>
    <property type="match status" value="2"/>
</dbReference>
<dbReference type="GO" id="GO:0046982">
    <property type="term" value="F:protein heterodimerization activity"/>
    <property type="evidence" value="ECO:0007669"/>
    <property type="project" value="TreeGrafter"/>
</dbReference>
<evidence type="ECO:0000256" key="1">
    <source>
        <dbReference type="ARBA" id="ARBA00022536"/>
    </source>
</evidence>
<evidence type="ECO:0000259" key="5">
    <source>
        <dbReference type="PROSITE" id="PS50026"/>
    </source>
</evidence>
<dbReference type="PANTHER" id="PTHR11219">
    <property type="entry name" value="TENEURIN AND N-ACETYLGLUCOSAMINE-1-PHOSPHODIESTER ALPHA-N-ACETYLGLUCOSAMINIDASE"/>
    <property type="match status" value="1"/>
</dbReference>
<evidence type="ECO:0000313" key="7">
    <source>
        <dbReference type="Proteomes" id="UP000237271"/>
    </source>
</evidence>
<gene>
    <name evidence="6" type="ORF">PHPALM_18812</name>
</gene>
<dbReference type="InterPro" id="IPR051216">
    <property type="entry name" value="Teneurin"/>
</dbReference>
<dbReference type="InterPro" id="IPR000742">
    <property type="entry name" value="EGF"/>
</dbReference>
<reference evidence="6 7" key="1">
    <citation type="journal article" date="2017" name="Genome Biol. Evol.">
        <title>Phytophthora megakarya and P. palmivora, closely related causal agents of cacao black pod rot, underwent increases in genome sizes and gene numbers by different mechanisms.</title>
        <authorList>
            <person name="Ali S.S."/>
            <person name="Shao J."/>
            <person name="Lary D.J."/>
            <person name="Kronmiller B."/>
            <person name="Shen D."/>
            <person name="Strem M.D."/>
            <person name="Amoako-Attah I."/>
            <person name="Akrofi A.Y."/>
            <person name="Begoude B.A."/>
            <person name="Ten Hoopen G.M."/>
            <person name="Coulibaly K."/>
            <person name="Kebe B.I."/>
            <person name="Melnick R.L."/>
            <person name="Guiltinan M.J."/>
            <person name="Tyler B.M."/>
            <person name="Meinhardt L.W."/>
            <person name="Bailey B.A."/>
        </authorList>
    </citation>
    <scope>NUCLEOTIDE SEQUENCE [LARGE SCALE GENOMIC DNA]</scope>
    <source>
        <strain evidence="7">sbr112.9</strain>
    </source>
</reference>
<dbReference type="SMART" id="SM00181">
    <property type="entry name" value="EGF"/>
    <property type="match status" value="3"/>
</dbReference>
<keyword evidence="3 4" id="KW-1015">Disulfide bond</keyword>
<dbReference type="PROSITE" id="PS01186">
    <property type="entry name" value="EGF_2"/>
    <property type="match status" value="2"/>
</dbReference>
<dbReference type="EMBL" id="NCKW01010175">
    <property type="protein sequence ID" value="POM65465.1"/>
    <property type="molecule type" value="Genomic_DNA"/>
</dbReference>
<evidence type="ECO:0000256" key="2">
    <source>
        <dbReference type="ARBA" id="ARBA00022737"/>
    </source>
</evidence>
<evidence type="ECO:0000313" key="6">
    <source>
        <dbReference type="EMBL" id="POM65465.1"/>
    </source>
</evidence>
<proteinExistence type="predicted"/>
<dbReference type="Pfam" id="PF23106">
    <property type="entry name" value="EGF_Teneurin"/>
    <property type="match status" value="1"/>
</dbReference>
<comment type="caution">
    <text evidence="6">The sequence shown here is derived from an EMBL/GenBank/DDBJ whole genome shotgun (WGS) entry which is preliminary data.</text>
</comment>
<protein>
    <recommendedName>
        <fullName evidence="5">EGF-like domain-containing protein</fullName>
    </recommendedName>
</protein>
<organism evidence="6 7">
    <name type="scientific">Phytophthora palmivora</name>
    <dbReference type="NCBI Taxonomy" id="4796"/>
    <lineage>
        <taxon>Eukaryota</taxon>
        <taxon>Sar</taxon>
        <taxon>Stramenopiles</taxon>
        <taxon>Oomycota</taxon>
        <taxon>Peronosporomycetes</taxon>
        <taxon>Peronosporales</taxon>
        <taxon>Peronosporaceae</taxon>
        <taxon>Phytophthora</taxon>
    </lineage>
</organism>
<feature type="disulfide bond" evidence="4">
    <location>
        <begin position="281"/>
        <end position="298"/>
    </location>
</feature>
<feature type="domain" description="EGF-like" evidence="5">
    <location>
        <begin position="271"/>
        <end position="310"/>
    </location>
</feature>
<dbReference type="PROSITE" id="PS00022">
    <property type="entry name" value="EGF_1"/>
    <property type="match status" value="2"/>
</dbReference>
<name>A0A2P4XIT8_9STRA</name>
<comment type="caution">
    <text evidence="4">Lacks conserved residue(s) required for the propagation of feature annotation.</text>
</comment>
<dbReference type="GO" id="GO:0050839">
    <property type="term" value="F:cell adhesion molecule binding"/>
    <property type="evidence" value="ECO:0007669"/>
    <property type="project" value="TreeGrafter"/>
</dbReference>
<dbReference type="Gene3D" id="2.10.25.10">
    <property type="entry name" value="Laminin"/>
    <property type="match status" value="1"/>
</dbReference>